<feature type="region of interest" description="Disordered" evidence="1">
    <location>
        <begin position="67"/>
        <end position="95"/>
    </location>
</feature>
<organism evidence="3">
    <name type="scientific">Dicentrarchus labrax</name>
    <name type="common">European seabass</name>
    <name type="synonym">Morone labrax</name>
    <dbReference type="NCBI Taxonomy" id="13489"/>
    <lineage>
        <taxon>Eukaryota</taxon>
        <taxon>Metazoa</taxon>
        <taxon>Chordata</taxon>
        <taxon>Craniata</taxon>
        <taxon>Vertebrata</taxon>
        <taxon>Euteleostomi</taxon>
        <taxon>Actinopterygii</taxon>
        <taxon>Neopterygii</taxon>
        <taxon>Teleostei</taxon>
        <taxon>Neoteleostei</taxon>
        <taxon>Acanthomorphata</taxon>
        <taxon>Eupercaria</taxon>
        <taxon>Moronidae</taxon>
        <taxon>Dicentrarchus</taxon>
    </lineage>
</organism>
<protein>
    <recommendedName>
        <fullName evidence="2">GLTSCR protein conserved domain-containing protein</fullName>
    </recommendedName>
</protein>
<dbReference type="AlphaFoldDB" id="E6ZHU3"/>
<reference evidence="3" key="2">
    <citation type="journal article" date="2011" name="Genomics">
        <title>Directed sequencing and annotation of three Dicentrarchus labrax L. chromosomes by applying Sanger- and pyrosequencing technologies on pooled DNA of comparatively mapped BAC clones.</title>
        <authorList>
            <person name="Kuhl H."/>
            <person name="Tine M."/>
            <person name="Beck A."/>
            <person name="Timmermann B."/>
            <person name="Kodira C."/>
            <person name="Reinhardt R."/>
        </authorList>
    </citation>
    <scope>NUCLEOTIDE SEQUENCE</scope>
</reference>
<dbReference type="InterPro" id="IPR015671">
    <property type="entry name" value="GSCR1_dom"/>
</dbReference>
<feature type="compositionally biased region" description="Low complexity" evidence="1">
    <location>
        <begin position="769"/>
        <end position="781"/>
    </location>
</feature>
<reference evidence="3" key="1">
    <citation type="journal article" date="2011" name="Comp. Biochem. Physiol. Part D Genomics Proteomics">
        <title>Analysis of single nucleotide polymorphisms in three chromosomes of European sea bass Dicentrarchus labrax.</title>
        <authorList>
            <person name="Kuhl H."/>
            <person name="Tine M."/>
            <person name="Hecht J."/>
            <person name="Knaust F."/>
            <person name="Reinhardt R."/>
        </authorList>
    </citation>
    <scope>NUCLEOTIDE SEQUENCE</scope>
</reference>
<gene>
    <name evidence="3" type="ORF">DLA_Ib04690</name>
</gene>
<dbReference type="GO" id="GO:0045893">
    <property type="term" value="P:positive regulation of DNA-templated transcription"/>
    <property type="evidence" value="ECO:0007669"/>
    <property type="project" value="TreeGrafter"/>
</dbReference>
<feature type="domain" description="GLTSCR protein conserved" evidence="2">
    <location>
        <begin position="522"/>
        <end position="673"/>
    </location>
</feature>
<reference evidence="3" key="3">
    <citation type="journal article" date="2011" name="Mar. Genomics">
        <title>Comparative analysis of intronless genes in teleost fish genomes: Insights into their evolution and molecular function.</title>
        <authorList>
            <person name="Tine M."/>
            <person name="Kuhl H."/>
            <person name="Beck A."/>
            <person name="Bargelloni L."/>
            <person name="Reinhardt R."/>
        </authorList>
    </citation>
    <scope>NUCLEOTIDE SEQUENCE</scope>
</reference>
<feature type="compositionally biased region" description="Polar residues" evidence="1">
    <location>
        <begin position="795"/>
        <end position="821"/>
    </location>
</feature>
<feature type="compositionally biased region" description="Gly residues" evidence="1">
    <location>
        <begin position="730"/>
        <end position="739"/>
    </location>
</feature>
<dbReference type="Pfam" id="PF15249">
    <property type="entry name" value="GLTSCR1"/>
    <property type="match status" value="1"/>
</dbReference>
<evidence type="ECO:0000259" key="2">
    <source>
        <dbReference type="Pfam" id="PF15249"/>
    </source>
</evidence>
<dbReference type="EMBL" id="FQ310507">
    <property type="protein sequence ID" value="CBN81627.1"/>
    <property type="molecule type" value="Genomic_DNA"/>
</dbReference>
<dbReference type="PANTHER" id="PTHR15572">
    <property type="entry name" value="GLIOMA TUMOR SUPPRESSOR CANDIDATE REGION GENE 1"/>
    <property type="match status" value="1"/>
</dbReference>
<evidence type="ECO:0000256" key="1">
    <source>
        <dbReference type="SAM" id="MobiDB-lite"/>
    </source>
</evidence>
<dbReference type="PANTHER" id="PTHR15572:SF2">
    <property type="entry name" value="BRD4-INTERACTING CHROMATIN-REMODELING COMPLEX-ASSOCIATED PROTEIN-LIKE"/>
    <property type="match status" value="1"/>
</dbReference>
<feature type="region of interest" description="Disordered" evidence="1">
    <location>
        <begin position="710"/>
        <end position="748"/>
    </location>
</feature>
<feature type="region of interest" description="Disordered" evidence="1">
    <location>
        <begin position="761"/>
        <end position="829"/>
    </location>
</feature>
<proteinExistence type="predicted"/>
<evidence type="ECO:0000313" key="3">
    <source>
        <dbReference type="EMBL" id="CBN81627.1"/>
    </source>
</evidence>
<feature type="compositionally biased region" description="Polar residues" evidence="1">
    <location>
        <begin position="67"/>
        <end position="86"/>
    </location>
</feature>
<dbReference type="InterPro" id="IPR052438">
    <property type="entry name" value="Chromatin_remod/trans_coact"/>
</dbReference>
<accession>E6ZHU3</accession>
<dbReference type="GO" id="GO:0016514">
    <property type="term" value="C:SWI/SNF complex"/>
    <property type="evidence" value="ECO:0007669"/>
    <property type="project" value="TreeGrafter"/>
</dbReference>
<sequence length="841" mass="89031">MPVYTADWKDNQCGTAEQGVMDDEDDRRLLDILGDVDALNDYLHGSNSKSIEEDDVTNAAYGSDGSFFSSDTAGSNTGLKDGSSSMGEFGEDSTGADLQLSSSLSFIEDELGPETSPGGVDLGGEDQPFDILQKSLMEADITEQTLAQEALLDSQPAPTLVQAPVPFPSQLVSGGYGGGVGVVTTATAAFPTGQFLQGVSPLPNGSAQHIQVLGSFGTGGGVMTLSSLERSPQIVLRPGAPVSTAGTVTQGQVFAPTQGQVGQVGLPFKNIPLQNIIIQRGPGGTQTLVRPIQPKPLQAGAQTVYSLGLQPTPTTMANVVNANTATPGGQYTANGSIVVQPPLEQQQQAQAQTNIQPGQYLLPSSLALTPASSIHNGPADPNSNALITSQNAVQIVAGQNFTAQPGGQLILNQGVVGGSQAVTQTWTGVSCASSAPVQTSCAPGRLTLVGPATAAIGGQSQVTAGPVQRLLVTQTQNCTSLSPLPCTVTQDQQDYRQVSAQKRPALLPLTRGGMILQQLRKDHAGVQTSDRRRFTSIDDALQRLLPYHVFQGAPPSQDEFSQGTALILFIFNLNLHDRQETAATKSSTFMLKVHCVCRIKVPCKNRAFVFLFTVDDEFEVVATQVLKRTHAMVNKYRRLLMVEAERSSPSSEMVMIDRTFNQEERSNLTQDKRTVLVDPDSFLEDFCCGMKSKLFQDPLPSQSLSICSWNESDRGSTEPPYRTDSQPGYGDPGGGGAVGTGAADKLHPPHLENKSVLELKKSQQHYGPSSASNNSLTAANSYPQGNPSPFAATAGGQTHYQVSHHLSSHPIQPQYPSQLTSPPHPDTDSALEAAVNSILEC</sequence>
<name>E6ZHU3_DICLA</name>